<dbReference type="Gene3D" id="3.30.565.10">
    <property type="entry name" value="Histidine kinase-like ATPase, C-terminal domain"/>
    <property type="match status" value="1"/>
</dbReference>
<keyword evidence="5" id="KW-0418">Kinase</keyword>
<comment type="caution">
    <text evidence="5">The sequence shown here is derived from an EMBL/GenBank/DDBJ whole genome shotgun (WGS) entry which is preliminary data.</text>
</comment>
<evidence type="ECO:0000256" key="2">
    <source>
        <dbReference type="SAM" id="Phobius"/>
    </source>
</evidence>
<dbReference type="EMBL" id="JACGWS010000006">
    <property type="protein sequence ID" value="MBC8755284.1"/>
    <property type="molecule type" value="Genomic_DNA"/>
</dbReference>
<dbReference type="SUPFAM" id="SSF55874">
    <property type="entry name" value="ATPase domain of HSP90 chaperone/DNA topoisomerase II/histidine kinase"/>
    <property type="match status" value="1"/>
</dbReference>
<sequence length="659" mass="76367">MRIYIAIIGLLIPILLCSQEINVAKEYREIDSIKTLLTDVNTSKNRMYYIRVITFYARRNIDSSKIYVAKYAKLTEGSRMHFDAISRKIYILQLEKKYEEAVVLIEETIQQHSKELNTPENKFALLKFYSALAEIYTDKRAYEKALEIYYKSTAIYENEGVEDEINYYVNLYSISGLLTTLGYYERALEYGDKLETLLAEKIALVDKTYRNYPGLIYLSVHNDINKALTYKKINELPKAILYAKKAEALSIVEKQHHLLPKTHAMLGNIYIEAKDYENAVQNGLKALELEKLYNYPEFKDTFLHAVGIGYLGLEDYKKAIPYLEKALEETNVETAKVPVLNDLAKAYQELKNYEKANELLILHNKLKDTVYNQAQEKAIAEITEKYENDKKQKEITFLNTESELQQLKIHQQSYIIYGIAGLIILLLILGIVWYKTRQQKQKLKEAIINLDQEKLQQRFLRTQLNPHFFFHALTAIEGHIYKEEKEVAATFLQKFGALMRNILESSDIDFIPLEADVDFIEKYLALQSLNHNANFTYKISLAKELNPSKIMIPPMLIQPFVENAILHGISEVENGHITIVYDQQDAFLRIQISDNGKGITTALKKSGMLHRSMSTDIIKQRIENIQKVHGMDIQYKILTEENTTVVFTIPLKYGNFDIK</sequence>
<feature type="domain" description="Histidine kinase/HSP90-like ATPase" evidence="3">
    <location>
        <begin position="556"/>
        <end position="652"/>
    </location>
</feature>
<dbReference type="InterPro" id="IPR003594">
    <property type="entry name" value="HATPase_dom"/>
</dbReference>
<feature type="domain" description="Signal transduction histidine kinase internal region" evidence="4">
    <location>
        <begin position="456"/>
        <end position="532"/>
    </location>
</feature>
<dbReference type="SMART" id="SM00028">
    <property type="entry name" value="TPR"/>
    <property type="match status" value="4"/>
</dbReference>
<keyword evidence="6" id="KW-1185">Reference proteome</keyword>
<protein>
    <submittedName>
        <fullName evidence="5">Histidine kinase</fullName>
    </submittedName>
</protein>
<dbReference type="PANTHER" id="PTHR34220:SF7">
    <property type="entry name" value="SENSOR HISTIDINE KINASE YPDA"/>
    <property type="match status" value="1"/>
</dbReference>
<dbReference type="RefSeq" id="WP_187562334.1">
    <property type="nucleotide sequence ID" value="NZ_JACGWS010000006.1"/>
</dbReference>
<dbReference type="Pfam" id="PF02518">
    <property type="entry name" value="HATPase_c"/>
    <property type="match status" value="1"/>
</dbReference>
<dbReference type="Pfam" id="PF13181">
    <property type="entry name" value="TPR_8"/>
    <property type="match status" value="2"/>
</dbReference>
<dbReference type="InterPro" id="IPR010559">
    <property type="entry name" value="Sig_transdc_His_kin_internal"/>
</dbReference>
<dbReference type="InterPro" id="IPR036890">
    <property type="entry name" value="HATPase_C_sf"/>
</dbReference>
<evidence type="ECO:0000256" key="1">
    <source>
        <dbReference type="PROSITE-ProRule" id="PRU00339"/>
    </source>
</evidence>
<dbReference type="GO" id="GO:0016301">
    <property type="term" value="F:kinase activity"/>
    <property type="evidence" value="ECO:0007669"/>
    <property type="project" value="UniProtKB-KW"/>
</dbReference>
<feature type="repeat" description="TPR" evidence="1">
    <location>
        <begin position="260"/>
        <end position="293"/>
    </location>
</feature>
<dbReference type="PROSITE" id="PS50005">
    <property type="entry name" value="TPR"/>
    <property type="match status" value="2"/>
</dbReference>
<dbReference type="Proteomes" id="UP000619238">
    <property type="component" value="Unassembled WGS sequence"/>
</dbReference>
<feature type="repeat" description="TPR" evidence="1">
    <location>
        <begin position="126"/>
        <end position="159"/>
    </location>
</feature>
<proteinExistence type="predicted"/>
<keyword evidence="2" id="KW-0472">Membrane</keyword>
<accession>A0ABR7QAC8</accession>
<evidence type="ECO:0000259" key="4">
    <source>
        <dbReference type="Pfam" id="PF06580"/>
    </source>
</evidence>
<keyword evidence="1" id="KW-0802">TPR repeat</keyword>
<dbReference type="Pfam" id="PF06580">
    <property type="entry name" value="His_kinase"/>
    <property type="match status" value="1"/>
</dbReference>
<name>A0ABR7QAC8_9FLAO</name>
<dbReference type="PANTHER" id="PTHR34220">
    <property type="entry name" value="SENSOR HISTIDINE KINASE YPDA"/>
    <property type="match status" value="1"/>
</dbReference>
<evidence type="ECO:0000259" key="3">
    <source>
        <dbReference type="Pfam" id="PF02518"/>
    </source>
</evidence>
<keyword evidence="2" id="KW-1133">Transmembrane helix</keyword>
<dbReference type="InterPro" id="IPR050640">
    <property type="entry name" value="Bact_2-comp_sensor_kinase"/>
</dbReference>
<dbReference type="InterPro" id="IPR011990">
    <property type="entry name" value="TPR-like_helical_dom_sf"/>
</dbReference>
<keyword evidence="5" id="KW-0808">Transferase</keyword>
<reference evidence="5 6" key="1">
    <citation type="submission" date="2020-07" db="EMBL/GenBank/DDBJ databases">
        <title>Description of Kordia aestuariivivens sp. nov., isolated from a tidal flat.</title>
        <authorList>
            <person name="Park S."/>
            <person name="Yoon J.-H."/>
        </authorList>
    </citation>
    <scope>NUCLEOTIDE SEQUENCE [LARGE SCALE GENOMIC DNA]</scope>
    <source>
        <strain evidence="5 6">YSTF-M3</strain>
    </source>
</reference>
<evidence type="ECO:0000313" key="5">
    <source>
        <dbReference type="EMBL" id="MBC8755284.1"/>
    </source>
</evidence>
<feature type="transmembrane region" description="Helical" evidence="2">
    <location>
        <begin position="414"/>
        <end position="434"/>
    </location>
</feature>
<dbReference type="InterPro" id="IPR019734">
    <property type="entry name" value="TPR_rpt"/>
</dbReference>
<gene>
    <name evidence="5" type="ORF">H2O64_11405</name>
</gene>
<keyword evidence="2" id="KW-0812">Transmembrane</keyword>
<dbReference type="SUPFAM" id="SSF48452">
    <property type="entry name" value="TPR-like"/>
    <property type="match status" value="2"/>
</dbReference>
<organism evidence="5 6">
    <name type="scientific">Kordia aestuariivivens</name>
    <dbReference type="NCBI Taxonomy" id="2759037"/>
    <lineage>
        <taxon>Bacteria</taxon>
        <taxon>Pseudomonadati</taxon>
        <taxon>Bacteroidota</taxon>
        <taxon>Flavobacteriia</taxon>
        <taxon>Flavobacteriales</taxon>
        <taxon>Flavobacteriaceae</taxon>
        <taxon>Kordia</taxon>
    </lineage>
</organism>
<dbReference type="Gene3D" id="1.25.40.10">
    <property type="entry name" value="Tetratricopeptide repeat domain"/>
    <property type="match status" value="2"/>
</dbReference>
<evidence type="ECO:0000313" key="6">
    <source>
        <dbReference type="Proteomes" id="UP000619238"/>
    </source>
</evidence>